<protein>
    <recommendedName>
        <fullName evidence="3">Strictosidine synthase conserved region domain-containing protein</fullName>
    </recommendedName>
</protein>
<dbReference type="PANTHER" id="PTHR10426:SF88">
    <property type="entry name" value="ADIPOCYTE PLASMA MEMBRANE-ASSOCIATED PROTEIN HEMOMUCIN-RELATED"/>
    <property type="match status" value="1"/>
</dbReference>
<organism evidence="1 2">
    <name type="scientific">Flavimaribacter sediminis</name>
    <dbReference type="NCBI Taxonomy" id="2865987"/>
    <lineage>
        <taxon>Bacteria</taxon>
        <taxon>Pseudomonadati</taxon>
        <taxon>Pseudomonadota</taxon>
        <taxon>Alphaproteobacteria</taxon>
        <taxon>Hyphomicrobiales</taxon>
        <taxon>Rhizobiaceae</taxon>
        <taxon>Flavimaribacter</taxon>
    </lineage>
</organism>
<dbReference type="AlphaFoldDB" id="A0AAE3D2T9"/>
<comment type="caution">
    <text evidence="1">The sequence shown here is derived from an EMBL/GenBank/DDBJ whole genome shotgun (WGS) entry which is preliminary data.</text>
</comment>
<gene>
    <name evidence="1" type="ORF">K1W69_18465</name>
</gene>
<name>A0AAE3D2T9_9HYPH</name>
<dbReference type="PANTHER" id="PTHR10426">
    <property type="entry name" value="STRICTOSIDINE SYNTHASE-RELATED"/>
    <property type="match status" value="1"/>
</dbReference>
<dbReference type="SUPFAM" id="SSF63829">
    <property type="entry name" value="Calcium-dependent phosphotriesterase"/>
    <property type="match status" value="1"/>
</dbReference>
<evidence type="ECO:0000313" key="2">
    <source>
        <dbReference type="Proteomes" id="UP001196509"/>
    </source>
</evidence>
<dbReference type="Gene3D" id="2.120.10.30">
    <property type="entry name" value="TolB, C-terminal domain"/>
    <property type="match status" value="1"/>
</dbReference>
<dbReference type="RefSeq" id="WP_220229889.1">
    <property type="nucleotide sequence ID" value="NZ_JAICBX010000003.1"/>
</dbReference>
<keyword evidence="2" id="KW-1185">Reference proteome</keyword>
<evidence type="ECO:0008006" key="3">
    <source>
        <dbReference type="Google" id="ProtNLM"/>
    </source>
</evidence>
<dbReference type="GO" id="GO:0016787">
    <property type="term" value="F:hydrolase activity"/>
    <property type="evidence" value="ECO:0007669"/>
    <property type="project" value="TreeGrafter"/>
</dbReference>
<reference evidence="1" key="1">
    <citation type="submission" date="2021-08" db="EMBL/GenBank/DDBJ databases">
        <title>Hoeflea bacterium WL0058 sp. nov., isolated from the sediment.</title>
        <authorList>
            <person name="Wang L."/>
            <person name="Zhang D."/>
        </authorList>
    </citation>
    <scope>NUCLEOTIDE SEQUENCE</scope>
    <source>
        <strain evidence="1">WL0058</strain>
    </source>
</reference>
<sequence>MIGAIMNAIDNFFGRGESAVTVPPLDGALKPNRILDDTDKRYPLEDVDCLAESGRKLFATSGRTVCVLGPKDRWTSLCKVDADITCIAPIGKEGLGIALASGDIVVHGGAEDGKRFRAAPDVNCITAMIEKDGVLYLANGSASNASEDWQRDLLQRNASGSIWRIGLSNGRSELLTDGLAWPAGIAIDEKGLVVSESWKHRLIRLDPFEPKHTETLYHDLPAYPGRLSASPKGWWLAAFAPRSQLVEFVLREPGYCARMLEDIPKDYWVSPKLQSGRSFYEPLQGGGVKHLGQLKPWAPTMSAGLCVELDGNFQPVSGLHSRADGVTHGITSVVELNGTVYAASRGHGVVVRVPVEPAGSRS</sequence>
<proteinExistence type="predicted"/>
<dbReference type="EMBL" id="JAICBX010000003">
    <property type="protein sequence ID" value="MBW8639186.1"/>
    <property type="molecule type" value="Genomic_DNA"/>
</dbReference>
<evidence type="ECO:0000313" key="1">
    <source>
        <dbReference type="EMBL" id="MBW8639186.1"/>
    </source>
</evidence>
<dbReference type="Proteomes" id="UP001196509">
    <property type="component" value="Unassembled WGS sequence"/>
</dbReference>
<dbReference type="InterPro" id="IPR011042">
    <property type="entry name" value="6-blade_b-propeller_TolB-like"/>
</dbReference>
<accession>A0AAE3D2T9</accession>